<keyword evidence="3" id="KW-1185">Reference proteome</keyword>
<dbReference type="Proteomes" id="UP000443582">
    <property type="component" value="Unassembled WGS sequence"/>
</dbReference>
<gene>
    <name evidence="2" type="ORF">DAY19_05465</name>
</gene>
<protein>
    <submittedName>
        <fullName evidence="2">Uncharacterized protein</fullName>
    </submittedName>
</protein>
<reference evidence="3" key="1">
    <citation type="journal article" date="2019" name="Int. J. Syst. Evol. Microbiol.">
        <title>Halobacteriovorax valvorus sp. nov., a novel prokaryotic predator isolated from coastal seawater of China.</title>
        <authorList>
            <person name="Chen M.-X."/>
        </authorList>
    </citation>
    <scope>NUCLEOTIDE SEQUENCE [LARGE SCALE GENOMIC DNA]</scope>
    <source>
        <strain evidence="3">BL9</strain>
    </source>
</reference>
<feature type="signal peptide" evidence="1">
    <location>
        <begin position="1"/>
        <end position="18"/>
    </location>
</feature>
<organism evidence="2 3">
    <name type="scientific">Halobacteriovorax vibrionivorans</name>
    <dbReference type="NCBI Taxonomy" id="2152716"/>
    <lineage>
        <taxon>Bacteria</taxon>
        <taxon>Pseudomonadati</taxon>
        <taxon>Bdellovibrionota</taxon>
        <taxon>Bacteriovoracia</taxon>
        <taxon>Bacteriovoracales</taxon>
        <taxon>Halobacteriovoraceae</taxon>
        <taxon>Halobacteriovorax</taxon>
    </lineage>
</organism>
<name>A0ABY0IJS5_9BACT</name>
<feature type="chain" id="PRO_5047153254" evidence="1">
    <location>
        <begin position="19"/>
        <end position="163"/>
    </location>
</feature>
<accession>A0ABY0IJS5</accession>
<evidence type="ECO:0000313" key="3">
    <source>
        <dbReference type="Proteomes" id="UP000443582"/>
    </source>
</evidence>
<evidence type="ECO:0000313" key="2">
    <source>
        <dbReference type="EMBL" id="RZF23218.1"/>
    </source>
</evidence>
<dbReference type="EMBL" id="QDKL01000001">
    <property type="protein sequence ID" value="RZF23218.1"/>
    <property type="molecule type" value="Genomic_DNA"/>
</dbReference>
<sequence length="163" mass="18526">MKHILLTIFILFSTTSIANDETCSRIAVINQQEILIDPSSSLKGEGLRYHLEKDKVALTYLNDYQDAQEDIWRPAIMGTVGSGLILSAFLTNPSSNTRRSLIASGTVILMLNYLLSKTIQTGNEELLYRSIDEYNKRQEPKIYLKSDDQINSPDVYIEKSWSF</sequence>
<keyword evidence="1" id="KW-0732">Signal</keyword>
<proteinExistence type="predicted"/>
<comment type="caution">
    <text evidence="2">The sequence shown here is derived from an EMBL/GenBank/DDBJ whole genome shotgun (WGS) entry which is preliminary data.</text>
</comment>
<evidence type="ECO:0000256" key="1">
    <source>
        <dbReference type="SAM" id="SignalP"/>
    </source>
</evidence>
<dbReference type="RefSeq" id="WP_114706165.1">
    <property type="nucleotide sequence ID" value="NZ_QDKL01000001.1"/>
</dbReference>